<keyword evidence="4" id="KW-0391">Immunity</keyword>
<evidence type="ECO:0000256" key="5">
    <source>
        <dbReference type="ARBA" id="ARBA00023198"/>
    </source>
</evidence>
<accession>K1RFI9</accession>
<dbReference type="FunCoup" id="K1RFI9">
    <property type="interactions" value="338"/>
</dbReference>
<dbReference type="GO" id="GO:0070976">
    <property type="term" value="F:TIR domain binding"/>
    <property type="evidence" value="ECO:0007669"/>
    <property type="project" value="InterPro"/>
</dbReference>
<dbReference type="GO" id="GO:0043123">
    <property type="term" value="P:positive regulation of canonical NF-kappaB signal transduction"/>
    <property type="evidence" value="ECO:0007669"/>
    <property type="project" value="InterPro"/>
</dbReference>
<dbReference type="Gene3D" id="3.40.50.10140">
    <property type="entry name" value="Toll/interleukin-1 receptor homology (TIR) domain"/>
    <property type="match status" value="1"/>
</dbReference>
<keyword evidence="3" id="KW-0399">Innate immunity</keyword>
<organism evidence="6">
    <name type="scientific">Magallana gigas</name>
    <name type="common">Pacific oyster</name>
    <name type="synonym">Crassostrea gigas</name>
    <dbReference type="NCBI Taxonomy" id="29159"/>
    <lineage>
        <taxon>Eukaryota</taxon>
        <taxon>Metazoa</taxon>
        <taxon>Spiralia</taxon>
        <taxon>Lophotrochozoa</taxon>
        <taxon>Mollusca</taxon>
        <taxon>Bivalvia</taxon>
        <taxon>Autobranchia</taxon>
        <taxon>Pteriomorphia</taxon>
        <taxon>Ostreida</taxon>
        <taxon>Ostreoidea</taxon>
        <taxon>Ostreidae</taxon>
        <taxon>Magallana</taxon>
    </lineage>
</organism>
<dbReference type="InterPro" id="IPR034249">
    <property type="entry name" value="MyD88_Death"/>
</dbReference>
<dbReference type="Gene3D" id="1.10.533.10">
    <property type="entry name" value="Death Domain, Fas"/>
    <property type="match status" value="1"/>
</dbReference>
<evidence type="ECO:0000256" key="2">
    <source>
        <dbReference type="ARBA" id="ARBA00022490"/>
    </source>
</evidence>
<dbReference type="GO" id="GO:0045087">
    <property type="term" value="P:innate immune response"/>
    <property type="evidence" value="ECO:0007669"/>
    <property type="project" value="UniProtKB-KW"/>
</dbReference>
<dbReference type="SUPFAM" id="SSF52200">
    <property type="entry name" value="Toll/Interleukin receptor TIR domain"/>
    <property type="match status" value="1"/>
</dbReference>
<dbReference type="InterPro" id="IPR035897">
    <property type="entry name" value="Toll_tir_struct_dom_sf"/>
</dbReference>
<evidence type="ECO:0000313" key="6">
    <source>
        <dbReference type="EMBL" id="EKC40070.1"/>
    </source>
</evidence>
<dbReference type="PROSITE" id="PS50104">
    <property type="entry name" value="TIR"/>
    <property type="match status" value="1"/>
</dbReference>
<sequence>MSITSEQLIVEGKNVPLHALNMSVRSKLGTYLDPEGFVTGDYSNDYQGLAEVIGFTFQDITNFQRHSKPTQEMLYQWGTRPELSPTVDNLIKHLQTIGRSDDVITECAHLIKKDVDRYKQCHKDITGSKDMIQDPSVSQGPNRPSCDYVPESDKLGLVTIDDVKEKGDTLYYDAFVIYNPVGKDLEFVKELAGKMEAPPYNLKFCIPWRDDLPGGSRYEVSAHMIATRCRRTLVILSPDFLKSAAADFQLKFAHCLSPGARSKKVVPVFSAPCKMPDILRAVSFVDFTNPGLRDWNWPRLNAVLRCPLNPDPRDYMSEAELEELKLNAGVITKRMWYSTGVLTMNFPEESEDNTPYNG</sequence>
<dbReference type="GO" id="GO:0002755">
    <property type="term" value="P:MyD88-dependent toll-like receptor signaling pathway"/>
    <property type="evidence" value="ECO:0007669"/>
    <property type="project" value="InterPro"/>
</dbReference>
<dbReference type="InterPro" id="IPR000488">
    <property type="entry name" value="Death_dom"/>
</dbReference>
<dbReference type="PANTHER" id="PTHR15079:SF3">
    <property type="entry name" value="MYELOID DIFFERENTIATION PRIMARY RESPONSE PROTEIN MYD88"/>
    <property type="match status" value="1"/>
</dbReference>
<dbReference type="InterPro" id="IPR011029">
    <property type="entry name" value="DEATH-like_dom_sf"/>
</dbReference>
<dbReference type="AlphaFoldDB" id="K1RFI9"/>
<evidence type="ECO:0000256" key="3">
    <source>
        <dbReference type="ARBA" id="ARBA00022588"/>
    </source>
</evidence>
<dbReference type="Pfam" id="PF13676">
    <property type="entry name" value="TIR_2"/>
    <property type="match status" value="1"/>
</dbReference>
<name>K1RFI9_MAGGI</name>
<comment type="subcellular location">
    <subcellularLocation>
        <location evidence="1">Cytoplasm</location>
    </subcellularLocation>
</comment>
<dbReference type="CDD" id="cd08312">
    <property type="entry name" value="Death_MyD88"/>
    <property type="match status" value="1"/>
</dbReference>
<dbReference type="InParanoid" id="K1RFI9"/>
<proteinExistence type="predicted"/>
<dbReference type="SUPFAM" id="SSF47986">
    <property type="entry name" value="DEATH domain"/>
    <property type="match status" value="1"/>
</dbReference>
<protein>
    <submittedName>
        <fullName evidence="6">Myeloid differentiation primary response protein MyD88</fullName>
    </submittedName>
</protein>
<keyword evidence="5" id="KW-0395">Inflammatory response</keyword>
<dbReference type="HOGENOM" id="CLU_045884_1_0_1"/>
<dbReference type="InterPro" id="IPR000157">
    <property type="entry name" value="TIR_dom"/>
</dbReference>
<reference evidence="6" key="1">
    <citation type="journal article" date="2012" name="Nature">
        <title>The oyster genome reveals stress adaptation and complexity of shell formation.</title>
        <authorList>
            <person name="Zhang G."/>
            <person name="Fang X."/>
            <person name="Guo X."/>
            <person name="Li L."/>
            <person name="Luo R."/>
            <person name="Xu F."/>
            <person name="Yang P."/>
            <person name="Zhang L."/>
            <person name="Wang X."/>
            <person name="Qi H."/>
            <person name="Xiong Z."/>
            <person name="Que H."/>
            <person name="Xie Y."/>
            <person name="Holland P.W."/>
            <person name="Paps J."/>
            <person name="Zhu Y."/>
            <person name="Wu F."/>
            <person name="Chen Y."/>
            <person name="Wang J."/>
            <person name="Peng C."/>
            <person name="Meng J."/>
            <person name="Yang L."/>
            <person name="Liu J."/>
            <person name="Wen B."/>
            <person name="Zhang N."/>
            <person name="Huang Z."/>
            <person name="Zhu Q."/>
            <person name="Feng Y."/>
            <person name="Mount A."/>
            <person name="Hedgecock D."/>
            <person name="Xu Z."/>
            <person name="Liu Y."/>
            <person name="Domazet-Loso T."/>
            <person name="Du Y."/>
            <person name="Sun X."/>
            <person name="Zhang S."/>
            <person name="Liu B."/>
            <person name="Cheng P."/>
            <person name="Jiang X."/>
            <person name="Li J."/>
            <person name="Fan D."/>
            <person name="Wang W."/>
            <person name="Fu W."/>
            <person name="Wang T."/>
            <person name="Wang B."/>
            <person name="Zhang J."/>
            <person name="Peng Z."/>
            <person name="Li Y."/>
            <person name="Li N."/>
            <person name="Wang J."/>
            <person name="Chen M."/>
            <person name="He Y."/>
            <person name="Tan F."/>
            <person name="Song X."/>
            <person name="Zheng Q."/>
            <person name="Huang R."/>
            <person name="Yang H."/>
            <person name="Du X."/>
            <person name="Chen L."/>
            <person name="Yang M."/>
            <person name="Gaffney P.M."/>
            <person name="Wang S."/>
            <person name="Luo L."/>
            <person name="She Z."/>
            <person name="Ming Y."/>
            <person name="Huang W."/>
            <person name="Zhang S."/>
            <person name="Huang B."/>
            <person name="Zhang Y."/>
            <person name="Qu T."/>
            <person name="Ni P."/>
            <person name="Miao G."/>
            <person name="Wang J."/>
            <person name="Wang Q."/>
            <person name="Steinberg C.E."/>
            <person name="Wang H."/>
            <person name="Li N."/>
            <person name="Qian L."/>
            <person name="Zhang G."/>
            <person name="Li Y."/>
            <person name="Yang H."/>
            <person name="Liu X."/>
            <person name="Wang J."/>
            <person name="Yin Y."/>
            <person name="Wang J."/>
        </authorList>
    </citation>
    <scope>NUCLEOTIDE SEQUENCE [LARGE SCALE GENOMIC DNA]</scope>
    <source>
        <strain evidence="6">05x7-T-G4-1.051#20</strain>
    </source>
</reference>
<dbReference type="InterPro" id="IPR017281">
    <property type="entry name" value="Myelin_different_resp_MyD88"/>
</dbReference>
<dbReference type="PROSITE" id="PS50017">
    <property type="entry name" value="DEATH_DOMAIN"/>
    <property type="match status" value="1"/>
</dbReference>
<dbReference type="EMBL" id="JH817826">
    <property type="protein sequence ID" value="EKC40070.1"/>
    <property type="molecule type" value="Genomic_DNA"/>
</dbReference>
<keyword evidence="2" id="KW-0963">Cytoplasm</keyword>
<dbReference type="SMART" id="SM00255">
    <property type="entry name" value="TIR"/>
    <property type="match status" value="1"/>
</dbReference>
<dbReference type="PANTHER" id="PTHR15079">
    <property type="entry name" value="MYD88"/>
    <property type="match status" value="1"/>
</dbReference>
<dbReference type="GO" id="GO:0005737">
    <property type="term" value="C:cytoplasm"/>
    <property type="evidence" value="ECO:0007669"/>
    <property type="project" value="UniProtKB-SubCell"/>
</dbReference>
<evidence type="ECO:0000256" key="4">
    <source>
        <dbReference type="ARBA" id="ARBA00022859"/>
    </source>
</evidence>
<evidence type="ECO:0000256" key="1">
    <source>
        <dbReference type="ARBA" id="ARBA00004496"/>
    </source>
</evidence>
<gene>
    <name evidence="6" type="ORF">CGI_10026099</name>
</gene>
<dbReference type="Pfam" id="PF00531">
    <property type="entry name" value="Death"/>
    <property type="match status" value="1"/>
</dbReference>